<evidence type="ECO:0000256" key="5">
    <source>
        <dbReference type="ARBA" id="ARBA00023284"/>
    </source>
</evidence>
<keyword evidence="4" id="KW-1015">Disulfide bond</keyword>
<feature type="transmembrane region" description="Helical" evidence="6">
    <location>
        <begin position="29"/>
        <end position="48"/>
    </location>
</feature>
<dbReference type="EMBL" id="ACLF03000002">
    <property type="protein sequence ID" value="EFQ84658.1"/>
    <property type="molecule type" value="Genomic_DNA"/>
</dbReference>
<dbReference type="PANTHER" id="PTHR13887:SF14">
    <property type="entry name" value="DISULFIDE BOND FORMATION PROTEIN D"/>
    <property type="match status" value="1"/>
</dbReference>
<dbReference type="InterPro" id="IPR036249">
    <property type="entry name" value="Thioredoxin-like_sf"/>
</dbReference>
<reference evidence="8" key="1">
    <citation type="submission" date="2010-08" db="EMBL/GenBank/DDBJ databases">
        <authorList>
            <person name="Muzny D."/>
            <person name="Qin X."/>
            <person name="Buhay C."/>
            <person name="Dugan-Rocha S."/>
            <person name="Ding Y."/>
            <person name="Chen G."/>
            <person name="Hawes A."/>
            <person name="Holder M."/>
            <person name="Jhangiani S."/>
            <person name="Johnson A."/>
            <person name="Khan Z."/>
            <person name="Li Z."/>
            <person name="Liu W."/>
            <person name="Liu X."/>
            <person name="Perez L."/>
            <person name="Shen H."/>
            <person name="Wang Q."/>
            <person name="Watt J."/>
            <person name="Xi L."/>
            <person name="Xin Y."/>
            <person name="Zhou J."/>
            <person name="Deng J."/>
            <person name="Jiang H."/>
            <person name="Liu Y."/>
            <person name="Qu J."/>
            <person name="Song X.-Z."/>
            <person name="Zhang L."/>
            <person name="Villasana D."/>
            <person name="Johnson A."/>
            <person name="Liu J."/>
            <person name="Liyanage D."/>
            <person name="Lorensuhewa L."/>
            <person name="Robinson T."/>
            <person name="Song A."/>
            <person name="Song B.-B."/>
            <person name="Dinh H."/>
            <person name="Thornton R."/>
            <person name="Coyle M."/>
            <person name="Francisco L."/>
            <person name="Jackson L."/>
            <person name="Javaid M."/>
            <person name="Korchina V."/>
            <person name="Kovar C."/>
            <person name="Mata R."/>
            <person name="Mathew T."/>
            <person name="Ngo R."/>
            <person name="Nguyen L."/>
            <person name="Nguyen N."/>
            <person name="Okwuonu G."/>
            <person name="Ongeri F."/>
            <person name="Pham C."/>
            <person name="Simmons D."/>
            <person name="Wilczek-Boney K."/>
            <person name="Hale W."/>
            <person name="Jakkamsetti A."/>
            <person name="Pham P."/>
            <person name="Ruth R."/>
            <person name="San Lucas F."/>
            <person name="Warren J."/>
            <person name="Zhang J."/>
            <person name="Zhao Z."/>
            <person name="Zhou C."/>
            <person name="Zhu D."/>
            <person name="Lee S."/>
            <person name="Bess C."/>
            <person name="Blankenburg K."/>
            <person name="Forbes L."/>
            <person name="Fu Q."/>
            <person name="Gubbala S."/>
            <person name="Hirani K."/>
            <person name="Jayaseelan J.C."/>
            <person name="Lara F."/>
            <person name="Munidasa M."/>
            <person name="Palculict T."/>
            <person name="Patil S."/>
            <person name="Pu L.-L."/>
            <person name="Saada N."/>
            <person name="Tang L."/>
            <person name="Weissenberger G."/>
            <person name="Zhu Y."/>
            <person name="Hemphill L."/>
            <person name="Shang Y."/>
            <person name="Youmans B."/>
            <person name="Ayvaz T."/>
            <person name="Ross M."/>
            <person name="Santibanez J."/>
            <person name="Aqrawi P."/>
            <person name="Gross S."/>
            <person name="Joshi V."/>
            <person name="Fowler G."/>
            <person name="Nazareth L."/>
            <person name="Reid J."/>
            <person name="Worley K."/>
            <person name="Petrosino J."/>
            <person name="Highlander S."/>
            <person name="Gibbs R."/>
        </authorList>
    </citation>
    <scope>NUCLEOTIDE SEQUENCE [LARGE SCALE GENOMIC DNA]</scope>
    <source>
        <strain evidence="8">DSM 15272</strain>
    </source>
</reference>
<evidence type="ECO:0000256" key="1">
    <source>
        <dbReference type="ARBA" id="ARBA00005791"/>
    </source>
</evidence>
<keyword evidence="9" id="KW-1185">Reference proteome</keyword>
<organism evidence="8 9">
    <name type="scientific">Aeromicrobium marinum DSM 15272</name>
    <dbReference type="NCBI Taxonomy" id="585531"/>
    <lineage>
        <taxon>Bacteria</taxon>
        <taxon>Bacillati</taxon>
        <taxon>Actinomycetota</taxon>
        <taxon>Actinomycetes</taxon>
        <taxon>Propionibacteriales</taxon>
        <taxon>Nocardioidaceae</taxon>
        <taxon>Aeromicrobium</taxon>
    </lineage>
</organism>
<feature type="domain" description="Thioredoxin-like fold" evidence="7">
    <location>
        <begin position="84"/>
        <end position="234"/>
    </location>
</feature>
<accession>E2S903</accession>
<dbReference type="SUPFAM" id="SSF52833">
    <property type="entry name" value="Thioredoxin-like"/>
    <property type="match status" value="1"/>
</dbReference>
<keyword evidence="6" id="KW-1133">Transmembrane helix</keyword>
<dbReference type="RefSeq" id="WP_007079389.1">
    <property type="nucleotide sequence ID" value="NZ_CM001024.1"/>
</dbReference>
<dbReference type="Proteomes" id="UP000003111">
    <property type="component" value="Unassembled WGS sequence"/>
</dbReference>
<evidence type="ECO:0000313" key="8">
    <source>
        <dbReference type="EMBL" id="EFQ84658.1"/>
    </source>
</evidence>
<dbReference type="CDD" id="cd02972">
    <property type="entry name" value="DsbA_family"/>
    <property type="match status" value="1"/>
</dbReference>
<dbReference type="PANTHER" id="PTHR13887">
    <property type="entry name" value="GLUTATHIONE S-TRANSFERASE KAPPA"/>
    <property type="match status" value="1"/>
</dbReference>
<sequence>MTDDNRAADRAARLLQGQQATTHQRRLKVSLITIVLVIAAVAVAGYVLSGREDAAEADAATPANSTESFGFRLTPALATGTEVPDPPVTVALYEDFLCPSCRIFEERSGAYLRDAVTQGRIVLEYRPFTFLIGASTNRYTERAANAAACVADSAGVVPYANFHDLLYANQPAEGVAGHEDPVLVDFAAQAGAPDIAACVEEERFADWVKAALAEGREIGVSQTPTVVVNDVKVEVIGQSGGVVMPGTDELEQAISQAGG</sequence>
<evidence type="ECO:0000256" key="2">
    <source>
        <dbReference type="ARBA" id="ARBA00022729"/>
    </source>
</evidence>
<keyword evidence="6" id="KW-0812">Transmembrane</keyword>
<keyword evidence="3" id="KW-0560">Oxidoreductase</keyword>
<dbReference type="InterPro" id="IPR012336">
    <property type="entry name" value="Thioredoxin-like_fold"/>
</dbReference>
<protein>
    <submittedName>
        <fullName evidence="8">DsbA-like protein</fullName>
    </submittedName>
</protein>
<evidence type="ECO:0000256" key="6">
    <source>
        <dbReference type="SAM" id="Phobius"/>
    </source>
</evidence>
<evidence type="ECO:0000256" key="4">
    <source>
        <dbReference type="ARBA" id="ARBA00023157"/>
    </source>
</evidence>
<evidence type="ECO:0000256" key="3">
    <source>
        <dbReference type="ARBA" id="ARBA00023002"/>
    </source>
</evidence>
<dbReference type="HOGENOM" id="CLU_000288_47_3_11"/>
<name>E2S903_9ACTN</name>
<evidence type="ECO:0000259" key="7">
    <source>
        <dbReference type="Pfam" id="PF13462"/>
    </source>
</evidence>
<dbReference type="AlphaFoldDB" id="E2S903"/>
<comment type="similarity">
    <text evidence="1">Belongs to the thioredoxin family. DsbA subfamily.</text>
</comment>
<dbReference type="GO" id="GO:0016491">
    <property type="term" value="F:oxidoreductase activity"/>
    <property type="evidence" value="ECO:0007669"/>
    <property type="project" value="UniProtKB-KW"/>
</dbReference>
<comment type="caution">
    <text evidence="8">The sequence shown here is derived from an EMBL/GenBank/DDBJ whole genome shotgun (WGS) entry which is preliminary data.</text>
</comment>
<keyword evidence="2" id="KW-0732">Signal</keyword>
<dbReference type="OrthoDB" id="117402at2"/>
<gene>
    <name evidence="8" type="ORF">HMPREF0063_10511</name>
</gene>
<dbReference type="eggNOG" id="COG1651">
    <property type="taxonomic scope" value="Bacteria"/>
</dbReference>
<dbReference type="STRING" id="585531.HMPREF0063_10511"/>
<proteinExistence type="inferred from homology"/>
<keyword evidence="5" id="KW-0676">Redox-active center</keyword>
<keyword evidence="6" id="KW-0472">Membrane</keyword>
<dbReference type="Gene3D" id="3.40.30.10">
    <property type="entry name" value="Glutaredoxin"/>
    <property type="match status" value="1"/>
</dbReference>
<evidence type="ECO:0000313" key="9">
    <source>
        <dbReference type="Proteomes" id="UP000003111"/>
    </source>
</evidence>
<dbReference type="Pfam" id="PF13462">
    <property type="entry name" value="Thioredoxin_4"/>
    <property type="match status" value="1"/>
</dbReference>